<reference evidence="1 2" key="1">
    <citation type="submission" date="2014-08" db="EMBL/GenBank/DDBJ databases">
        <title>Chaperone-usher fimbriae in a diverse selection of Gallibacterium genomes.</title>
        <authorList>
            <person name="Kudirkiene E."/>
            <person name="Bager R.J."/>
            <person name="Johnson T.J."/>
            <person name="Bojesen A.M."/>
        </authorList>
    </citation>
    <scope>NUCLEOTIDE SEQUENCE [LARGE SCALE GENOMIC DNA]</scope>
    <source>
        <strain evidence="1 2">20558/3kl.</strain>
    </source>
</reference>
<gene>
    <name evidence="1" type="ORF">JP32_01810</name>
</gene>
<organism evidence="1 2">
    <name type="scientific">Gallibacterium anatis</name>
    <dbReference type="NCBI Taxonomy" id="750"/>
    <lineage>
        <taxon>Bacteria</taxon>
        <taxon>Pseudomonadati</taxon>
        <taxon>Pseudomonadota</taxon>
        <taxon>Gammaproteobacteria</taxon>
        <taxon>Pasteurellales</taxon>
        <taxon>Pasteurellaceae</taxon>
        <taxon>Gallibacterium</taxon>
    </lineage>
</organism>
<dbReference type="Gene3D" id="3.90.1720.10">
    <property type="entry name" value="endopeptidase domain like (from Nostoc punctiforme)"/>
    <property type="match status" value="1"/>
</dbReference>
<dbReference type="InterPro" id="IPR038765">
    <property type="entry name" value="Papain-like_cys_pep_sf"/>
</dbReference>
<proteinExistence type="predicted"/>
<dbReference type="AlphaFoldDB" id="A0A0A2XSF4"/>
<protein>
    <recommendedName>
        <fullName evidence="3">Enoyl-CoA hydratase</fullName>
    </recommendedName>
</protein>
<sequence>MSEVYLAFYKGRKSINRPFDLLAKFSDWLTRKVTKGDYSHCEIAIKLDNGLYRCYSSSVRDGGVRVKEMELPSDKWDLVELDISKELVMKYYLTTAGKRYDWFGAIGVVLKFRQARNKYFCSEWCAECLGYREAWRFSPNDLIAILQRG</sequence>
<name>A0A0A2XSF4_9PAST</name>
<accession>A0A0A2XSF4</accession>
<evidence type="ECO:0000313" key="1">
    <source>
        <dbReference type="EMBL" id="KGQ33927.1"/>
    </source>
</evidence>
<comment type="caution">
    <text evidence="1">The sequence shown here is derived from an EMBL/GenBank/DDBJ whole genome shotgun (WGS) entry which is preliminary data.</text>
</comment>
<evidence type="ECO:0008006" key="3">
    <source>
        <dbReference type="Google" id="ProtNLM"/>
    </source>
</evidence>
<dbReference type="SUPFAM" id="SSF54001">
    <property type="entry name" value="Cysteine proteinases"/>
    <property type="match status" value="1"/>
</dbReference>
<dbReference type="Proteomes" id="UP000030526">
    <property type="component" value="Unassembled WGS sequence"/>
</dbReference>
<evidence type="ECO:0000313" key="2">
    <source>
        <dbReference type="Proteomes" id="UP000030526"/>
    </source>
</evidence>
<dbReference type="RefSeq" id="WP_039081800.1">
    <property type="nucleotide sequence ID" value="NZ_JPXR01000029.1"/>
</dbReference>
<dbReference type="EMBL" id="JPXS01000011">
    <property type="protein sequence ID" value="KGQ33927.1"/>
    <property type="molecule type" value="Genomic_DNA"/>
</dbReference>